<dbReference type="RefSeq" id="WP_047213946.1">
    <property type="nucleotide sequence ID" value="NZ_CP011568.3"/>
</dbReference>
<feature type="domain" description="Cytochrome c" evidence="11">
    <location>
        <begin position="121"/>
        <end position="207"/>
    </location>
</feature>
<dbReference type="EMBL" id="CP011568">
    <property type="protein sequence ID" value="AKJ68126.1"/>
    <property type="molecule type" value="Genomic_DNA"/>
</dbReference>
<evidence type="ECO:0000256" key="6">
    <source>
        <dbReference type="ARBA" id="ARBA00022982"/>
    </source>
</evidence>
<dbReference type="Gene3D" id="1.10.760.10">
    <property type="entry name" value="Cytochrome c-like domain"/>
    <property type="match status" value="2"/>
</dbReference>
<evidence type="ECO:0000313" key="12">
    <source>
        <dbReference type="EMBL" id="AKJ68126.1"/>
    </source>
</evidence>
<comment type="PTM">
    <text evidence="8">Binds 2 heme c groups covalently per subunit.</text>
</comment>
<feature type="binding site" description="covalent" evidence="8">
    <location>
        <position position="145"/>
    </location>
    <ligand>
        <name>heme c</name>
        <dbReference type="ChEBI" id="CHEBI:61717"/>
        <label>2</label>
    </ligand>
</feature>
<keyword evidence="6" id="KW-0249">Electron transport</keyword>
<keyword evidence="3 8" id="KW-0349">Heme</keyword>
<evidence type="ECO:0000256" key="8">
    <source>
        <dbReference type="PIRSR" id="PIRSR000005-1"/>
    </source>
</evidence>
<feature type="binding site" description="covalent" evidence="8">
    <location>
        <position position="142"/>
    </location>
    <ligand>
        <name>heme c</name>
        <dbReference type="ChEBI" id="CHEBI:61717"/>
        <label>2</label>
    </ligand>
</feature>
<organism evidence="12 13">
    <name type="scientific">Pandoraea thiooxydans</name>
    <dbReference type="NCBI Taxonomy" id="445709"/>
    <lineage>
        <taxon>Bacteria</taxon>
        <taxon>Pseudomonadati</taxon>
        <taxon>Pseudomonadota</taxon>
        <taxon>Betaproteobacteria</taxon>
        <taxon>Burkholderiales</taxon>
        <taxon>Burkholderiaceae</taxon>
        <taxon>Pandoraea</taxon>
    </lineage>
</organism>
<feature type="binding site" description="covalent" evidence="8">
    <location>
        <position position="43"/>
    </location>
    <ligand>
        <name>heme c</name>
        <dbReference type="ChEBI" id="CHEBI:61717"/>
        <label>1</label>
    </ligand>
</feature>
<dbReference type="PANTHER" id="PTHR33751:SF9">
    <property type="entry name" value="CYTOCHROME C4"/>
    <property type="match status" value="1"/>
</dbReference>
<dbReference type="GO" id="GO:0005506">
    <property type="term" value="F:iron ion binding"/>
    <property type="evidence" value="ECO:0007669"/>
    <property type="project" value="InterPro"/>
</dbReference>
<evidence type="ECO:0000313" key="13">
    <source>
        <dbReference type="Proteomes" id="UP000036700"/>
    </source>
</evidence>
<feature type="binding site" description="axial binding residue" evidence="9">
    <location>
        <position position="87"/>
    </location>
    <ligand>
        <name>heme c</name>
        <dbReference type="ChEBI" id="CHEBI:61717"/>
        <label>1</label>
    </ligand>
    <ligandPart>
        <name>Fe</name>
        <dbReference type="ChEBI" id="CHEBI:18248"/>
    </ligandPart>
</feature>
<keyword evidence="10" id="KW-0732">Signal</keyword>
<feature type="binding site" description="covalent" evidence="8">
    <location>
        <position position="40"/>
    </location>
    <ligand>
        <name>heme c</name>
        <dbReference type="ChEBI" id="CHEBI:61717"/>
        <label>1</label>
    </ligand>
</feature>
<keyword evidence="13" id="KW-1185">Reference proteome</keyword>
<dbReference type="AlphaFoldDB" id="A0A0G3ETT9"/>
<keyword evidence="2" id="KW-0813">Transport</keyword>
<evidence type="ECO:0000256" key="5">
    <source>
        <dbReference type="ARBA" id="ARBA00022764"/>
    </source>
</evidence>
<evidence type="ECO:0000256" key="1">
    <source>
        <dbReference type="ARBA" id="ARBA00004418"/>
    </source>
</evidence>
<dbReference type="InterPro" id="IPR050597">
    <property type="entry name" value="Cytochrome_c_Oxidase_Subunit"/>
</dbReference>
<comment type="subcellular location">
    <subcellularLocation>
        <location evidence="1">Periplasm</location>
    </subcellularLocation>
</comment>
<evidence type="ECO:0000259" key="11">
    <source>
        <dbReference type="PROSITE" id="PS51007"/>
    </source>
</evidence>
<evidence type="ECO:0000256" key="4">
    <source>
        <dbReference type="ARBA" id="ARBA00022723"/>
    </source>
</evidence>
<name>A0A0G3ETT9_9BURK</name>
<gene>
    <name evidence="12" type="ORF">ABW99_07780</name>
</gene>
<reference evidence="13" key="1">
    <citation type="submission" date="2015-06" db="EMBL/GenBank/DDBJ databases">
        <authorList>
            <person name="Lim Y.L."/>
            <person name="Ee R."/>
            <person name="Yong D."/>
            <person name="How K.Y."/>
            <person name="Yin W.F."/>
            <person name="Chan K.G."/>
        </authorList>
    </citation>
    <scope>NUCLEOTIDE SEQUENCE [LARGE SCALE GENOMIC DNA]</scope>
    <source>
        <strain evidence="13">DSM 25325</strain>
    </source>
</reference>
<dbReference type="PANTHER" id="PTHR33751">
    <property type="entry name" value="CBB3-TYPE CYTOCHROME C OXIDASE SUBUNIT FIXP"/>
    <property type="match status" value="1"/>
</dbReference>
<dbReference type="STRING" id="445709.ABW99_07780"/>
<feature type="binding site" description="axial binding residue" evidence="9">
    <location>
        <position position="185"/>
    </location>
    <ligand>
        <name>heme c</name>
        <dbReference type="ChEBI" id="CHEBI:61717"/>
        <label>2</label>
    </ligand>
    <ligandPart>
        <name>Fe</name>
        <dbReference type="ChEBI" id="CHEBI:18248"/>
    </ligandPart>
</feature>
<feature type="binding site" description="axial binding residue" evidence="9">
    <location>
        <position position="146"/>
    </location>
    <ligand>
        <name>heme c</name>
        <dbReference type="ChEBI" id="CHEBI:61717"/>
        <label>2</label>
    </ligand>
    <ligandPart>
        <name>Fe</name>
        <dbReference type="ChEBI" id="CHEBI:18248"/>
    </ligandPart>
</feature>
<dbReference type="InterPro" id="IPR009056">
    <property type="entry name" value="Cyt_c-like_dom"/>
</dbReference>
<dbReference type="KEGG" id="ptx:ABW99_07780"/>
<keyword evidence="4 9" id="KW-0479">Metal-binding</keyword>
<evidence type="ECO:0000256" key="10">
    <source>
        <dbReference type="SAM" id="SignalP"/>
    </source>
</evidence>
<dbReference type="GO" id="GO:0042597">
    <property type="term" value="C:periplasmic space"/>
    <property type="evidence" value="ECO:0007669"/>
    <property type="project" value="UniProtKB-SubCell"/>
</dbReference>
<keyword evidence="7 9" id="KW-0408">Iron</keyword>
<dbReference type="PIRSF" id="PIRSF000005">
    <property type="entry name" value="Cytochrome_c4"/>
    <property type="match status" value="1"/>
</dbReference>
<dbReference type="SUPFAM" id="SSF46626">
    <property type="entry name" value="Cytochrome c"/>
    <property type="match status" value="2"/>
</dbReference>
<dbReference type="OrthoDB" id="9773456at2"/>
<feature type="domain" description="Cytochrome c" evidence="11">
    <location>
        <begin position="27"/>
        <end position="110"/>
    </location>
</feature>
<sequence>MKNTFALRLLTMAMLAAAGLASTATLSYAQNGEKLAQQLCASCHGPGGHSESPMFPRLAGQTQEYLENQLHSFHNHARGETDARSYMWAMASQLDDATIKSLAEYYSHQTPTPGTPGGNPALIAKGEDIFHHGVPSAGVPACASCHGAEAQGMGQFPRLAGQHEEYLLRQLGVFKNGTRANAPMMTAVAHALNGEEAQAVAAYLNSK</sequence>
<dbReference type="Pfam" id="PF00034">
    <property type="entry name" value="Cytochrom_C"/>
    <property type="match status" value="2"/>
</dbReference>
<dbReference type="GO" id="GO:0009055">
    <property type="term" value="F:electron transfer activity"/>
    <property type="evidence" value="ECO:0007669"/>
    <property type="project" value="InterPro"/>
</dbReference>
<evidence type="ECO:0000256" key="7">
    <source>
        <dbReference type="ARBA" id="ARBA00023004"/>
    </source>
</evidence>
<dbReference type="InterPro" id="IPR024167">
    <property type="entry name" value="Cytochrome_c4-like"/>
</dbReference>
<keyword evidence="5" id="KW-0574">Periplasm</keyword>
<protein>
    <submittedName>
        <fullName evidence="12">Cytochrome C signal peptide protein</fullName>
    </submittedName>
</protein>
<dbReference type="Proteomes" id="UP000036700">
    <property type="component" value="Chromosome"/>
</dbReference>
<evidence type="ECO:0000256" key="9">
    <source>
        <dbReference type="PIRSR" id="PIRSR000005-2"/>
    </source>
</evidence>
<accession>A0A0G3ETT9</accession>
<evidence type="ECO:0000256" key="2">
    <source>
        <dbReference type="ARBA" id="ARBA00022448"/>
    </source>
</evidence>
<feature type="binding site" description="axial binding residue" evidence="9">
    <location>
        <position position="44"/>
    </location>
    <ligand>
        <name>heme c</name>
        <dbReference type="ChEBI" id="CHEBI:61717"/>
        <label>1</label>
    </ligand>
    <ligandPart>
        <name>Fe</name>
        <dbReference type="ChEBI" id="CHEBI:18248"/>
    </ligandPart>
</feature>
<proteinExistence type="predicted"/>
<dbReference type="GO" id="GO:0020037">
    <property type="term" value="F:heme binding"/>
    <property type="evidence" value="ECO:0007669"/>
    <property type="project" value="InterPro"/>
</dbReference>
<dbReference type="PATRIC" id="fig|445709.3.peg.1660"/>
<evidence type="ECO:0000256" key="3">
    <source>
        <dbReference type="ARBA" id="ARBA00022617"/>
    </source>
</evidence>
<feature type="chain" id="PRO_5002553376" evidence="10">
    <location>
        <begin position="30"/>
        <end position="207"/>
    </location>
</feature>
<dbReference type="PROSITE" id="PS51007">
    <property type="entry name" value="CYTC"/>
    <property type="match status" value="2"/>
</dbReference>
<feature type="signal peptide" evidence="10">
    <location>
        <begin position="1"/>
        <end position="29"/>
    </location>
</feature>
<dbReference type="InterPro" id="IPR036909">
    <property type="entry name" value="Cyt_c-like_dom_sf"/>
</dbReference>